<dbReference type="InterPro" id="IPR005119">
    <property type="entry name" value="LysR_subst-bd"/>
</dbReference>
<evidence type="ECO:0000313" key="6">
    <source>
        <dbReference type="EMBL" id="MSS81421.1"/>
    </source>
</evidence>
<evidence type="ECO:0000256" key="4">
    <source>
        <dbReference type="ARBA" id="ARBA00023163"/>
    </source>
</evidence>
<dbReference type="InterPro" id="IPR050950">
    <property type="entry name" value="HTH-type_LysR_regulators"/>
</dbReference>
<dbReference type="RefSeq" id="WP_022487471.1">
    <property type="nucleotide sequence ID" value="NZ_JAYLVM010000112.1"/>
</dbReference>
<name>A0A6N7VWE3_ACIFE</name>
<dbReference type="Pfam" id="PF00126">
    <property type="entry name" value="HTH_1"/>
    <property type="match status" value="1"/>
</dbReference>
<keyword evidence="3" id="KW-0238">DNA-binding</keyword>
<comment type="similarity">
    <text evidence="1">Belongs to the LysR transcriptional regulatory family.</text>
</comment>
<dbReference type="AlphaFoldDB" id="A0A6N7VWE3"/>
<dbReference type="CDD" id="cd05466">
    <property type="entry name" value="PBP2_LTTR_substrate"/>
    <property type="match status" value="1"/>
</dbReference>
<dbReference type="PROSITE" id="PS50931">
    <property type="entry name" value="HTH_LYSR"/>
    <property type="match status" value="1"/>
</dbReference>
<dbReference type="GO" id="GO:0005829">
    <property type="term" value="C:cytosol"/>
    <property type="evidence" value="ECO:0007669"/>
    <property type="project" value="TreeGrafter"/>
</dbReference>
<dbReference type="InterPro" id="IPR000847">
    <property type="entry name" value="LysR_HTH_N"/>
</dbReference>
<dbReference type="Proteomes" id="UP000441455">
    <property type="component" value="Unassembled WGS sequence"/>
</dbReference>
<dbReference type="GO" id="GO:0003677">
    <property type="term" value="F:DNA binding"/>
    <property type="evidence" value="ECO:0007669"/>
    <property type="project" value="UniProtKB-KW"/>
</dbReference>
<dbReference type="EMBL" id="VULN01000002">
    <property type="protein sequence ID" value="MSS81421.1"/>
    <property type="molecule type" value="Genomic_DNA"/>
</dbReference>
<evidence type="ECO:0000259" key="5">
    <source>
        <dbReference type="PROSITE" id="PS50931"/>
    </source>
</evidence>
<keyword evidence="4" id="KW-0804">Transcription</keyword>
<organism evidence="6 7">
    <name type="scientific">Acidaminococcus fermentans</name>
    <dbReference type="NCBI Taxonomy" id="905"/>
    <lineage>
        <taxon>Bacteria</taxon>
        <taxon>Bacillati</taxon>
        <taxon>Bacillota</taxon>
        <taxon>Negativicutes</taxon>
        <taxon>Acidaminococcales</taxon>
        <taxon>Acidaminococcaceae</taxon>
        <taxon>Acidaminococcus</taxon>
    </lineage>
</organism>
<proteinExistence type="inferred from homology"/>
<dbReference type="SUPFAM" id="SSF53850">
    <property type="entry name" value="Periplasmic binding protein-like II"/>
    <property type="match status" value="1"/>
</dbReference>
<comment type="caution">
    <text evidence="6">The sequence shown here is derived from an EMBL/GenBank/DDBJ whole genome shotgun (WGS) entry which is preliminary data.</text>
</comment>
<evidence type="ECO:0000256" key="2">
    <source>
        <dbReference type="ARBA" id="ARBA00023015"/>
    </source>
</evidence>
<dbReference type="GO" id="GO:0003700">
    <property type="term" value="F:DNA-binding transcription factor activity"/>
    <property type="evidence" value="ECO:0007669"/>
    <property type="project" value="InterPro"/>
</dbReference>
<dbReference type="FunFam" id="1.10.10.10:FF:000001">
    <property type="entry name" value="LysR family transcriptional regulator"/>
    <property type="match status" value="1"/>
</dbReference>
<dbReference type="SUPFAM" id="SSF46785">
    <property type="entry name" value="Winged helix' DNA-binding domain"/>
    <property type="match status" value="1"/>
</dbReference>
<keyword evidence="2" id="KW-0805">Transcription regulation</keyword>
<dbReference type="PRINTS" id="PR00039">
    <property type="entry name" value="HTHLYSR"/>
</dbReference>
<gene>
    <name evidence="6" type="ORF">FX155_02150</name>
</gene>
<dbReference type="Gene3D" id="3.40.190.290">
    <property type="match status" value="1"/>
</dbReference>
<reference evidence="6 7" key="1">
    <citation type="submission" date="2019-08" db="EMBL/GenBank/DDBJ databases">
        <title>In-depth cultivation of the pig gut microbiome towards novel bacterial diversity and tailored functional studies.</title>
        <authorList>
            <person name="Wylensek D."/>
            <person name="Hitch T.C.A."/>
            <person name="Clavel T."/>
        </authorList>
    </citation>
    <scope>NUCLEOTIDE SEQUENCE [LARGE SCALE GENOMIC DNA]</scope>
    <source>
        <strain evidence="6 7">WCA-389-WT-5B</strain>
    </source>
</reference>
<dbReference type="Pfam" id="PF03466">
    <property type="entry name" value="LysR_substrate"/>
    <property type="match status" value="1"/>
</dbReference>
<sequence>MKLHQLRYFQEVCRQHSITKAAEELHISQPAVSAAIRELEEEFGLRLFKRSHKKLILTTEGSYFSLEVEELLQKAKQIADDMTRLQKKNTSIRVGLPPMIEALEIPLLALFHKDHPDIRLELHHGNSLSLRKALQDDRIDIAIVSGQDGDQDTMAARAMKRSEIVYCVNQSHPYAREKVLSLPQVAQDDLVEIENSQKFRETILERFHQERCTPRIQWSTTQLYTKIQLIRSGVAGGFLYRTVAEREPELVPISLNPPLYYEIEMLWQKNSVENETIRTFLEFARKHGVIKEPENLEQTK</sequence>
<evidence type="ECO:0000256" key="3">
    <source>
        <dbReference type="ARBA" id="ARBA00023125"/>
    </source>
</evidence>
<evidence type="ECO:0000313" key="7">
    <source>
        <dbReference type="Proteomes" id="UP000441455"/>
    </source>
</evidence>
<evidence type="ECO:0000256" key="1">
    <source>
        <dbReference type="ARBA" id="ARBA00009437"/>
    </source>
</evidence>
<dbReference type="PANTHER" id="PTHR30419:SF28">
    <property type="entry name" value="HTH-TYPE TRANSCRIPTIONAL REGULATOR BSDA"/>
    <property type="match status" value="1"/>
</dbReference>
<dbReference type="PANTHER" id="PTHR30419">
    <property type="entry name" value="HTH-TYPE TRANSCRIPTIONAL REGULATOR YBHD"/>
    <property type="match status" value="1"/>
</dbReference>
<feature type="domain" description="HTH lysR-type" evidence="5">
    <location>
        <begin position="1"/>
        <end position="58"/>
    </location>
</feature>
<accession>A0A6N7VWE3</accession>
<dbReference type="OrthoDB" id="1624015at2"/>
<dbReference type="InterPro" id="IPR036388">
    <property type="entry name" value="WH-like_DNA-bd_sf"/>
</dbReference>
<dbReference type="InterPro" id="IPR036390">
    <property type="entry name" value="WH_DNA-bd_sf"/>
</dbReference>
<dbReference type="Gene3D" id="1.10.10.10">
    <property type="entry name" value="Winged helix-like DNA-binding domain superfamily/Winged helix DNA-binding domain"/>
    <property type="match status" value="1"/>
</dbReference>
<protein>
    <submittedName>
        <fullName evidence="6">LysR family transcriptional regulator</fullName>
    </submittedName>
</protein>